<organism evidence="1 2">
    <name type="scientific">Zymoseptoria brevis</name>
    <dbReference type="NCBI Taxonomy" id="1047168"/>
    <lineage>
        <taxon>Eukaryota</taxon>
        <taxon>Fungi</taxon>
        <taxon>Dikarya</taxon>
        <taxon>Ascomycota</taxon>
        <taxon>Pezizomycotina</taxon>
        <taxon>Dothideomycetes</taxon>
        <taxon>Dothideomycetidae</taxon>
        <taxon>Mycosphaerellales</taxon>
        <taxon>Mycosphaerellaceae</taxon>
        <taxon>Zymoseptoria</taxon>
    </lineage>
</organism>
<evidence type="ECO:0000313" key="2">
    <source>
        <dbReference type="Proteomes" id="UP000033647"/>
    </source>
</evidence>
<keyword evidence="2" id="KW-1185">Reference proteome</keyword>
<comment type="caution">
    <text evidence="1">The sequence shown here is derived from an EMBL/GenBank/DDBJ whole genome shotgun (WGS) entry which is preliminary data.</text>
</comment>
<dbReference type="STRING" id="1047168.A0A0F4G5V9"/>
<dbReference type="AlphaFoldDB" id="A0A0F4G5V9"/>
<dbReference type="EMBL" id="LAFY01005784">
    <property type="protein sequence ID" value="KJX92728.1"/>
    <property type="molecule type" value="Genomic_DNA"/>
</dbReference>
<gene>
    <name evidence="1" type="ORF">TI39_contig5829g00021</name>
</gene>
<accession>A0A0F4G5V9</accession>
<protein>
    <submittedName>
        <fullName evidence="1">Uncharacterized protein</fullName>
    </submittedName>
</protein>
<dbReference type="Proteomes" id="UP000033647">
    <property type="component" value="Unassembled WGS sequence"/>
</dbReference>
<reference evidence="1 2" key="1">
    <citation type="submission" date="2015-03" db="EMBL/GenBank/DDBJ databases">
        <title>RNA-seq based gene annotation and comparative genomics of four Zymoseptoria species reveal species-specific pathogenicity related genes and transposable element activity.</title>
        <authorList>
            <person name="Grandaubert J."/>
            <person name="Bhattacharyya A."/>
            <person name="Stukenbrock E.H."/>
        </authorList>
    </citation>
    <scope>NUCLEOTIDE SEQUENCE [LARGE SCALE GENOMIC DNA]</scope>
    <source>
        <strain evidence="1 2">Zb18110</strain>
    </source>
</reference>
<name>A0A0F4G5V9_9PEZI</name>
<proteinExistence type="predicted"/>
<evidence type="ECO:0000313" key="1">
    <source>
        <dbReference type="EMBL" id="KJX92728.1"/>
    </source>
</evidence>
<sequence>MAFITNWVTDKLAGYAATGLQAGGTLAGNAVGGVGSLVENSGRSVGQSANGVAGAIGGVGNYINGYGNGVMGAMAADGPVGGSFTVDEGLYEGAHDTIAAYVEAEDCTATFFDAAVQAAALAGRCEDSTVEEAHTRGVHLADTAYGDGLAVKGVFHDQ</sequence>
<dbReference type="OrthoDB" id="3649215at2759"/>